<dbReference type="RefSeq" id="WP_147650364.1">
    <property type="nucleotide sequence ID" value="NZ_CP042806.1"/>
</dbReference>
<evidence type="ECO:0000256" key="2">
    <source>
        <dbReference type="SAM" id="SignalP"/>
    </source>
</evidence>
<dbReference type="PROSITE" id="PS51257">
    <property type="entry name" value="PROKAR_LIPOPROTEIN"/>
    <property type="match status" value="1"/>
</dbReference>
<evidence type="ECO:0000313" key="3">
    <source>
        <dbReference type="EMBL" id="QEE31070.1"/>
    </source>
</evidence>
<feature type="signal peptide" evidence="2">
    <location>
        <begin position="1"/>
        <end position="27"/>
    </location>
</feature>
<sequence length="309" mass="31159">MFLPWKTISSTAAALLLCCALAGCKSADEKALEQAKQQAAATGQPQQVVTNDGKGNIVTTTVQPPDPQTHQQTITQTTAPAPMGSTPGTTTTAATPMMAPGTAPGTAPGATPVPAGAAVPEPNKPIVKPVDVKIPAGTNMAIRINQHISVKTTPAGSRFTGEIAEPIAVNDRVIVPRGTPVGGVVEESHKRGHFKGASILQLRLTSMTLNGTEYPLETGTFTRTKKGKGKRSAAWIGGGTGAGMLIGGLATGGVGLLVGGLSGAGAGTAVAGLTGNKDIDLPAESLVRFRLADDLSVVPPANNNAASQQ</sequence>
<keyword evidence="2" id="KW-0732">Signal</keyword>
<gene>
    <name evidence="3" type="ORF">FTW19_25530</name>
</gene>
<name>A0A5B9EJJ9_9BACT</name>
<accession>A0A5B9EJJ9</accession>
<feature type="chain" id="PRO_5022876957" description="TrbI/VirB10 family protein" evidence="2">
    <location>
        <begin position="28"/>
        <end position="309"/>
    </location>
</feature>
<organism evidence="3 4">
    <name type="scientific">Terriglobus albidus</name>
    <dbReference type="NCBI Taxonomy" id="1592106"/>
    <lineage>
        <taxon>Bacteria</taxon>
        <taxon>Pseudomonadati</taxon>
        <taxon>Acidobacteriota</taxon>
        <taxon>Terriglobia</taxon>
        <taxon>Terriglobales</taxon>
        <taxon>Acidobacteriaceae</taxon>
        <taxon>Terriglobus</taxon>
    </lineage>
</organism>
<protein>
    <recommendedName>
        <fullName evidence="5">TrbI/VirB10 family protein</fullName>
    </recommendedName>
</protein>
<dbReference type="KEGG" id="talb:FTW19_25530"/>
<dbReference type="AlphaFoldDB" id="A0A5B9EJJ9"/>
<feature type="region of interest" description="Disordered" evidence="1">
    <location>
        <begin position="62"/>
        <end position="92"/>
    </location>
</feature>
<dbReference type="EMBL" id="CP042806">
    <property type="protein sequence ID" value="QEE31070.1"/>
    <property type="molecule type" value="Genomic_DNA"/>
</dbReference>
<reference evidence="3 4" key="1">
    <citation type="submission" date="2019-08" db="EMBL/GenBank/DDBJ databases">
        <title>Complete genome sequence of Terriglobus albidus strain ORNL.</title>
        <authorList>
            <person name="Podar M."/>
        </authorList>
    </citation>
    <scope>NUCLEOTIDE SEQUENCE [LARGE SCALE GENOMIC DNA]</scope>
    <source>
        <strain evidence="3 4">ORNL</strain>
    </source>
</reference>
<dbReference type="Proteomes" id="UP000321820">
    <property type="component" value="Chromosome"/>
</dbReference>
<evidence type="ECO:0008006" key="5">
    <source>
        <dbReference type="Google" id="ProtNLM"/>
    </source>
</evidence>
<proteinExistence type="predicted"/>
<evidence type="ECO:0000313" key="4">
    <source>
        <dbReference type="Proteomes" id="UP000321820"/>
    </source>
</evidence>
<evidence type="ECO:0000256" key="1">
    <source>
        <dbReference type="SAM" id="MobiDB-lite"/>
    </source>
</evidence>
<dbReference type="OrthoDB" id="118089at2"/>
<keyword evidence="4" id="KW-1185">Reference proteome</keyword>